<sequence length="380" mass="42550">MAAMHNTRRDFLKMAGMGLAVPISLRTYAAEPQSEEYVTSDFFLRREELTLKFHHSGAKRRLSFAHFKGTPQEWKKLCRDRLAELLGFSKPSPCQAKLVRSTEHQGVRIEAWVMQVDENLSIPAYLLCCHAPARSNRAVMAIHGHGAVEPCVGMRNDYHHQFALRLAQAGHLVLCPALRGFGPLGDMAFGDDRTCLDYWRSERGRQFTLISDAFLYGKTVIGQTIEDLLRWEMWLSDNAGFKTVDVAGISYGGDVAMTYPVFSERVGRIYASGTMGSFEGIFSRCYNAPAHGIPGILNWMDRSDIAGLNAPRPIRLHYGELDTPGPDNNSASYNETVQPALAELRAIYKAFGAESQVSLRVTPDSWHEMDIDDLKQFLAN</sequence>
<dbReference type="AlphaFoldDB" id="A0AAW6U2M0"/>
<dbReference type="RefSeq" id="WP_349244849.1">
    <property type="nucleotide sequence ID" value="NZ_JASCXX010000010.1"/>
</dbReference>
<keyword evidence="2" id="KW-1185">Reference proteome</keyword>
<comment type="caution">
    <text evidence="1">The sequence shown here is derived from an EMBL/GenBank/DDBJ whole genome shotgun (WGS) entry which is preliminary data.</text>
</comment>
<dbReference type="InterPro" id="IPR029058">
    <property type="entry name" value="AB_hydrolase_fold"/>
</dbReference>
<dbReference type="SUPFAM" id="SSF53474">
    <property type="entry name" value="alpha/beta-Hydrolases"/>
    <property type="match status" value="1"/>
</dbReference>
<evidence type="ECO:0000313" key="1">
    <source>
        <dbReference type="EMBL" id="MDI6449443.1"/>
    </source>
</evidence>
<dbReference type="EMBL" id="JASCXX010000010">
    <property type="protein sequence ID" value="MDI6449443.1"/>
    <property type="molecule type" value="Genomic_DNA"/>
</dbReference>
<dbReference type="Gene3D" id="3.40.50.1820">
    <property type="entry name" value="alpha/beta hydrolase"/>
    <property type="match status" value="1"/>
</dbReference>
<evidence type="ECO:0000313" key="2">
    <source>
        <dbReference type="Proteomes" id="UP001431776"/>
    </source>
</evidence>
<protein>
    <submittedName>
        <fullName evidence="1">Uncharacterized protein</fullName>
    </submittedName>
</protein>
<reference evidence="1" key="1">
    <citation type="submission" date="2023-05" db="EMBL/GenBank/DDBJ databases">
        <title>Anaerotaeda fermentans gen. nov., sp. nov., a novel anaerobic planctomycete of the new family within the order Sedimentisphaerales isolated from Taman Peninsula, Russia.</title>
        <authorList>
            <person name="Khomyakova M.A."/>
            <person name="Merkel A.Y."/>
            <person name="Slobodkin A.I."/>
        </authorList>
    </citation>
    <scope>NUCLEOTIDE SEQUENCE</scope>
    <source>
        <strain evidence="1">M17dextr</strain>
    </source>
</reference>
<proteinExistence type="predicted"/>
<accession>A0AAW6U2M0</accession>
<dbReference type="Proteomes" id="UP001431776">
    <property type="component" value="Unassembled WGS sequence"/>
</dbReference>
<name>A0AAW6U2M0_9BACT</name>
<organism evidence="1 2">
    <name type="scientific">Anaerobaca lacustris</name>
    <dbReference type="NCBI Taxonomy" id="3044600"/>
    <lineage>
        <taxon>Bacteria</taxon>
        <taxon>Pseudomonadati</taxon>
        <taxon>Planctomycetota</taxon>
        <taxon>Phycisphaerae</taxon>
        <taxon>Sedimentisphaerales</taxon>
        <taxon>Anaerobacaceae</taxon>
        <taxon>Anaerobaca</taxon>
    </lineage>
</organism>
<gene>
    <name evidence="1" type="ORF">QJ522_10355</name>
</gene>